<dbReference type="RefSeq" id="WP_183591151.1">
    <property type="nucleotide sequence ID" value="NZ_JACHWR010000001.1"/>
</dbReference>
<name>A0A7W4VSZ5_9ACTN</name>
<gene>
    <name evidence="1" type="ORF">FHU40_001028</name>
</gene>
<comment type="caution">
    <text evidence="1">The sequence shown here is derived from an EMBL/GenBank/DDBJ whole genome shotgun (WGS) entry which is preliminary data.</text>
</comment>
<keyword evidence="2" id="KW-1185">Reference proteome</keyword>
<evidence type="ECO:0000313" key="2">
    <source>
        <dbReference type="Proteomes" id="UP000589626"/>
    </source>
</evidence>
<dbReference type="Proteomes" id="UP000589626">
    <property type="component" value="Unassembled WGS sequence"/>
</dbReference>
<organism evidence="1 2">
    <name type="scientific">Nocardioides soli</name>
    <dbReference type="NCBI Taxonomy" id="1036020"/>
    <lineage>
        <taxon>Bacteria</taxon>
        <taxon>Bacillati</taxon>
        <taxon>Actinomycetota</taxon>
        <taxon>Actinomycetes</taxon>
        <taxon>Propionibacteriales</taxon>
        <taxon>Nocardioidaceae</taxon>
        <taxon>Nocardioides</taxon>
    </lineage>
</organism>
<evidence type="ECO:0000313" key="1">
    <source>
        <dbReference type="EMBL" id="MBB3041227.1"/>
    </source>
</evidence>
<accession>A0A7W4VSZ5</accession>
<dbReference type="AlphaFoldDB" id="A0A7W4VSZ5"/>
<dbReference type="EMBL" id="JACHWR010000001">
    <property type="protein sequence ID" value="MBB3041227.1"/>
    <property type="molecule type" value="Genomic_DNA"/>
</dbReference>
<sequence>MDYGYRSLALTITVAGDEAFALGVMQALARELLRPSNWLLFRLTPTTEPVWFKTYAGEPGDLSFDHVGSKLWRITVPLTAAAFAYGAAEIVGPFTVNNNPAAGSHACRYVIPTPIKGDAPSPCSVQIAPSVIWVDQTALFATVSHDGPAPAAHVWQTGSFTAGADTTHDNAAGSTFSGGSRSIVTFAGTPGLATRLSGVAPTSPEPGRYRVFLRAARSDTSTRFTARMTLRYIGSTVDVATNGVVAALDRPPFSANGYACLLDLGDFSIPLGGAGWDASDLPAGGTPPDIAVKLQRTTGTGAAWLDYLLLIPIDTVTTSQTRMMRSYFKSCDIQASRYGVWDAERELFRAMNTGDVFAGMITPQLSGGFPMLEPGKSNVFHLHHQVGCTTNPVDLNAPNFDAIASTADVTLTYHPRYLYLRGD</sequence>
<protein>
    <submittedName>
        <fullName evidence="1">Uncharacterized protein</fullName>
    </submittedName>
</protein>
<proteinExistence type="predicted"/>
<reference evidence="1 2" key="1">
    <citation type="submission" date="2020-08" db="EMBL/GenBank/DDBJ databases">
        <title>Sequencing the genomes of 1000 actinobacteria strains.</title>
        <authorList>
            <person name="Klenk H.-P."/>
        </authorList>
    </citation>
    <scope>NUCLEOTIDE SEQUENCE [LARGE SCALE GENOMIC DNA]</scope>
    <source>
        <strain evidence="1 2">DSM 105498</strain>
    </source>
</reference>